<feature type="region of interest" description="Disordered" evidence="1">
    <location>
        <begin position="262"/>
        <end position="287"/>
    </location>
</feature>
<dbReference type="AlphaFoldDB" id="A0A9P6NQQ9"/>
<proteinExistence type="predicted"/>
<dbReference type="Gene3D" id="3.60.15.10">
    <property type="entry name" value="Ribonuclease Z/Hydroxyacylglutathione hydrolase-like"/>
    <property type="match status" value="1"/>
</dbReference>
<dbReference type="SUPFAM" id="SSF56281">
    <property type="entry name" value="Metallo-hydrolase/oxidoreductase"/>
    <property type="match status" value="1"/>
</dbReference>
<name>A0A9P6NQQ9_9BASI</name>
<feature type="compositionally biased region" description="Polar residues" evidence="1">
    <location>
        <begin position="272"/>
        <end position="285"/>
    </location>
</feature>
<evidence type="ECO:0000313" key="3">
    <source>
        <dbReference type="EMBL" id="KAG0151635.1"/>
    </source>
</evidence>
<accession>A0A9P6NQQ9</accession>
<dbReference type="Pfam" id="PF12706">
    <property type="entry name" value="Lactamase_B_2"/>
    <property type="match status" value="1"/>
</dbReference>
<dbReference type="PANTHER" id="PTHR42663">
    <property type="entry name" value="HYDROLASE C777.06C-RELATED-RELATED"/>
    <property type="match status" value="1"/>
</dbReference>
<evidence type="ECO:0000313" key="4">
    <source>
        <dbReference type="Proteomes" id="UP000886653"/>
    </source>
</evidence>
<keyword evidence="4" id="KW-1185">Reference proteome</keyword>
<dbReference type="Proteomes" id="UP000886653">
    <property type="component" value="Unassembled WGS sequence"/>
</dbReference>
<dbReference type="OrthoDB" id="341300at2759"/>
<protein>
    <recommendedName>
        <fullName evidence="2">Metallo-beta-lactamase domain-containing protein</fullName>
    </recommendedName>
</protein>
<sequence>MPNLEMLILGSGASSQLPVISCIVAKPGQGCACCLSTRLPSGVKNIRRNTSAILRVHPSPTELAPSRNQTSVEPKTILIDVGKSFCEAARQHFPPNNLSTIDAVLLTHPHADAINGLDDLRAWTLDSVIQSTIPIYCDQFTLSEVARMFPYMISTSKATGSGAVPAFEWHIIEDGSPFELFGVVVSPLKVQHGCYFDSTGSAQGPYGCLAFLFDHSLCYMADVSSVPESTYAALGAPTPSSPTLTPYSSRLPLGSTSFSISPFSEDSDEGSDMTTPPSSLASGPTATPPLPVLVIDTLRLEPHPSHFGIAQAISTAKRLGAQRTYLLGFSHGVTHECWERACEAIGEGRCARARTEESQMSEFQLGNDPEAFTQEALRLVGSSEPAWVRPAFDGLWIRTDGKKCTDAFY</sequence>
<reference evidence="3" key="1">
    <citation type="submission" date="2013-11" db="EMBL/GenBank/DDBJ databases">
        <title>Genome sequence of the fusiform rust pathogen reveals effectors for host alternation and coevolution with pine.</title>
        <authorList>
            <consortium name="DOE Joint Genome Institute"/>
            <person name="Smith K."/>
            <person name="Pendleton A."/>
            <person name="Kubisiak T."/>
            <person name="Anderson C."/>
            <person name="Salamov A."/>
            <person name="Aerts A."/>
            <person name="Riley R."/>
            <person name="Clum A."/>
            <person name="Lindquist E."/>
            <person name="Ence D."/>
            <person name="Campbell M."/>
            <person name="Kronenberg Z."/>
            <person name="Feau N."/>
            <person name="Dhillon B."/>
            <person name="Hamelin R."/>
            <person name="Burleigh J."/>
            <person name="Smith J."/>
            <person name="Yandell M."/>
            <person name="Nelson C."/>
            <person name="Grigoriev I."/>
            <person name="Davis J."/>
        </authorList>
    </citation>
    <scope>NUCLEOTIDE SEQUENCE</scope>
    <source>
        <strain evidence="3">G11</strain>
    </source>
</reference>
<comment type="caution">
    <text evidence="3">The sequence shown here is derived from an EMBL/GenBank/DDBJ whole genome shotgun (WGS) entry which is preliminary data.</text>
</comment>
<dbReference type="InterPro" id="IPR001279">
    <property type="entry name" value="Metallo-B-lactamas"/>
</dbReference>
<dbReference type="InterPro" id="IPR036866">
    <property type="entry name" value="RibonucZ/Hydroxyglut_hydro"/>
</dbReference>
<dbReference type="EMBL" id="MU167212">
    <property type="protein sequence ID" value="KAG0151635.1"/>
    <property type="molecule type" value="Genomic_DNA"/>
</dbReference>
<evidence type="ECO:0000256" key="1">
    <source>
        <dbReference type="SAM" id="MobiDB-lite"/>
    </source>
</evidence>
<gene>
    <name evidence="3" type="ORF">CROQUDRAFT_86680</name>
</gene>
<evidence type="ECO:0000259" key="2">
    <source>
        <dbReference type="Pfam" id="PF12706"/>
    </source>
</evidence>
<feature type="domain" description="Metallo-beta-lactamase" evidence="2">
    <location>
        <begin position="76"/>
        <end position="235"/>
    </location>
</feature>
<dbReference type="PANTHER" id="PTHR42663:SF6">
    <property type="entry name" value="HYDROLASE C777.06C-RELATED"/>
    <property type="match status" value="1"/>
</dbReference>
<dbReference type="CDD" id="cd16279">
    <property type="entry name" value="metallo-hydrolase-like_MBL-fold"/>
    <property type="match status" value="1"/>
</dbReference>
<organism evidence="3 4">
    <name type="scientific">Cronartium quercuum f. sp. fusiforme G11</name>
    <dbReference type="NCBI Taxonomy" id="708437"/>
    <lineage>
        <taxon>Eukaryota</taxon>
        <taxon>Fungi</taxon>
        <taxon>Dikarya</taxon>
        <taxon>Basidiomycota</taxon>
        <taxon>Pucciniomycotina</taxon>
        <taxon>Pucciniomycetes</taxon>
        <taxon>Pucciniales</taxon>
        <taxon>Coleosporiaceae</taxon>
        <taxon>Cronartium</taxon>
    </lineage>
</organism>